<gene>
    <name evidence="2" type="ORF">J7S20_10695</name>
</gene>
<organism evidence="2 3">
    <name type="scientific">Stakelama marina</name>
    <dbReference type="NCBI Taxonomy" id="2826939"/>
    <lineage>
        <taxon>Bacteria</taxon>
        <taxon>Pseudomonadati</taxon>
        <taxon>Pseudomonadota</taxon>
        <taxon>Alphaproteobacteria</taxon>
        <taxon>Sphingomonadales</taxon>
        <taxon>Sphingomonadaceae</taxon>
        <taxon>Stakelama</taxon>
    </lineage>
</organism>
<protein>
    <submittedName>
        <fullName evidence="2">DUF1491 family protein</fullName>
    </submittedName>
</protein>
<dbReference type="RefSeq" id="WP_284054231.1">
    <property type="nucleotide sequence ID" value="NZ_JAGRQC010000003.1"/>
</dbReference>
<feature type="region of interest" description="Disordered" evidence="1">
    <location>
        <begin position="62"/>
        <end position="87"/>
    </location>
</feature>
<reference evidence="2" key="1">
    <citation type="submission" date="2021-04" db="EMBL/GenBank/DDBJ databases">
        <title>Ouciella asimina sp. nov., isolated from the surface seawater in the hydrothermal field of Okinawa Trough.</title>
        <authorList>
            <person name="Shuang W."/>
        </authorList>
    </citation>
    <scope>NUCLEOTIDE SEQUENCE</scope>
    <source>
        <strain evidence="2">LXI357</strain>
    </source>
</reference>
<name>A0A8T4IIP2_9SPHN</name>
<dbReference type="AlphaFoldDB" id="A0A8T4IIP2"/>
<dbReference type="Pfam" id="PF07372">
    <property type="entry name" value="DUF1491"/>
    <property type="match status" value="1"/>
</dbReference>
<evidence type="ECO:0000313" key="3">
    <source>
        <dbReference type="Proteomes" id="UP000676996"/>
    </source>
</evidence>
<comment type="caution">
    <text evidence="2">The sequence shown here is derived from an EMBL/GenBank/DDBJ whole genome shotgun (WGS) entry which is preliminary data.</text>
</comment>
<proteinExistence type="predicted"/>
<dbReference type="EMBL" id="JAGRQC010000003">
    <property type="protein sequence ID" value="MBR0552975.1"/>
    <property type="molecule type" value="Genomic_DNA"/>
</dbReference>
<evidence type="ECO:0000256" key="1">
    <source>
        <dbReference type="SAM" id="MobiDB-lite"/>
    </source>
</evidence>
<evidence type="ECO:0000313" key="2">
    <source>
        <dbReference type="EMBL" id="MBR0552975.1"/>
    </source>
</evidence>
<dbReference type="Proteomes" id="UP000676996">
    <property type="component" value="Unassembled WGS sequence"/>
</dbReference>
<dbReference type="Gene3D" id="3.40.1530.20">
    <property type="entry name" value="Protein of unknown function (DUF1491)"/>
    <property type="match status" value="1"/>
</dbReference>
<dbReference type="InterPro" id="IPR009964">
    <property type="entry name" value="DUF1491"/>
</dbReference>
<accession>A0A8T4IIP2</accession>
<sequence length="113" mass="12262">MSARVASGVLVKALMRHVQAAGGHATLLARGDENAGAILVLALERGADPRFFERGIGPDGTVQLLRSGPRDSENADEIDSYRQKRRRSDPDLWIVELDIAEAERFAAEILLPG</sequence>
<keyword evidence="3" id="KW-1185">Reference proteome</keyword>